<proteinExistence type="predicted"/>
<dbReference type="Gene3D" id="3.30.530.20">
    <property type="match status" value="1"/>
</dbReference>
<protein>
    <submittedName>
        <fullName evidence="1">SRPBCC family protein</fullName>
    </submittedName>
</protein>
<accession>A0A4Z1CIV7</accession>
<dbReference type="OrthoDB" id="4459835at2"/>
<keyword evidence="2" id="KW-1185">Reference proteome</keyword>
<sequence>MATHTIEIDETFEIPLHRVFALFADHQSFGRLLGAPVKRIRDSDQADPNGIGSVRRVGIGPISVEETVTSFEPDSLIEYTITSLSPLKNHFGRIRFSSPSEQKTRVHYTVYFEDAIPLTGALVRSALNQALRRGMRRLPTMAK</sequence>
<evidence type="ECO:0000313" key="2">
    <source>
        <dbReference type="Proteomes" id="UP000298325"/>
    </source>
</evidence>
<evidence type="ECO:0000313" key="1">
    <source>
        <dbReference type="EMBL" id="TGN41132.1"/>
    </source>
</evidence>
<comment type="caution">
    <text evidence="1">The sequence shown here is derived from an EMBL/GenBank/DDBJ whole genome shotgun (WGS) entry which is preliminary data.</text>
</comment>
<dbReference type="RefSeq" id="WP_135801518.1">
    <property type="nucleotide sequence ID" value="NZ_SRPF01000001.1"/>
</dbReference>
<dbReference type="CDD" id="cd07821">
    <property type="entry name" value="PYR_PYL_RCAR_like"/>
    <property type="match status" value="1"/>
</dbReference>
<organism evidence="1 2">
    <name type="scientific">Marinobacter confluentis</name>
    <dbReference type="NCBI Taxonomy" id="1697557"/>
    <lineage>
        <taxon>Bacteria</taxon>
        <taxon>Pseudomonadati</taxon>
        <taxon>Pseudomonadota</taxon>
        <taxon>Gammaproteobacteria</taxon>
        <taxon>Pseudomonadales</taxon>
        <taxon>Marinobacteraceae</taxon>
        <taxon>Marinobacter</taxon>
    </lineage>
</organism>
<dbReference type="EMBL" id="SRPF01000001">
    <property type="protein sequence ID" value="TGN41132.1"/>
    <property type="molecule type" value="Genomic_DNA"/>
</dbReference>
<reference evidence="1 2" key="1">
    <citation type="submission" date="2019-04" db="EMBL/GenBank/DDBJ databases">
        <authorList>
            <person name="Park S."/>
            <person name="Yoon J.-H."/>
        </authorList>
    </citation>
    <scope>NUCLEOTIDE SEQUENCE [LARGE SCALE GENOMIC DNA]</scope>
    <source>
        <strain evidence="1 2">HJM-18</strain>
    </source>
</reference>
<name>A0A4Z1CIV7_9GAMM</name>
<dbReference type="Pfam" id="PF10604">
    <property type="entry name" value="Polyketide_cyc2"/>
    <property type="match status" value="1"/>
</dbReference>
<dbReference type="InterPro" id="IPR019587">
    <property type="entry name" value="Polyketide_cyclase/dehydratase"/>
</dbReference>
<dbReference type="Proteomes" id="UP000298325">
    <property type="component" value="Unassembled WGS sequence"/>
</dbReference>
<dbReference type="AlphaFoldDB" id="A0A4Z1CIV7"/>
<gene>
    <name evidence="1" type="ORF">E5Q11_00835</name>
</gene>
<dbReference type="SUPFAM" id="SSF55961">
    <property type="entry name" value="Bet v1-like"/>
    <property type="match status" value="1"/>
</dbReference>
<dbReference type="InterPro" id="IPR023393">
    <property type="entry name" value="START-like_dom_sf"/>
</dbReference>